<reference evidence="5" key="3">
    <citation type="submission" date="2025-09" db="UniProtKB">
        <authorList>
            <consortium name="Ensembl"/>
        </authorList>
    </citation>
    <scope>IDENTIFICATION</scope>
</reference>
<dbReference type="Pfam" id="PF18201">
    <property type="entry name" value="PIH1_CS"/>
    <property type="match status" value="1"/>
</dbReference>
<dbReference type="GeneID" id="115432010"/>
<comment type="similarity">
    <text evidence="1">Belongs to the PIH1 family.</text>
</comment>
<dbReference type="GO" id="GO:0006364">
    <property type="term" value="P:rRNA processing"/>
    <property type="evidence" value="ECO:0007669"/>
    <property type="project" value="TreeGrafter"/>
</dbReference>
<dbReference type="Ensembl" id="ENSSORT00005017420.1">
    <property type="protein sequence ID" value="ENSSORP00005016907.1"/>
    <property type="gene ID" value="ENSSORG00005008536.1"/>
</dbReference>
<dbReference type="InterPro" id="IPR041442">
    <property type="entry name" value="PIH1D1/2/3_CS-like"/>
</dbReference>
<dbReference type="RefSeq" id="XP_030008630.1">
    <property type="nucleotide sequence ID" value="XM_030152770.1"/>
</dbReference>
<dbReference type="FunCoup" id="A0A672ZKB2">
    <property type="interactions" value="297"/>
</dbReference>
<keyword evidence="6" id="KW-1185">Reference proteome</keyword>
<dbReference type="AlphaFoldDB" id="A0A672ZKB2"/>
<accession>A0A672ZKB2</accession>
<protein>
    <recommendedName>
        <fullName evidence="2">PIH1 domain-containing protein 2</fullName>
    </recommendedName>
</protein>
<dbReference type="GO" id="GO:0005737">
    <property type="term" value="C:cytoplasm"/>
    <property type="evidence" value="ECO:0007669"/>
    <property type="project" value="TreeGrafter"/>
</dbReference>
<dbReference type="Pfam" id="PF08190">
    <property type="entry name" value="PIH1"/>
    <property type="match status" value="1"/>
</dbReference>
<dbReference type="CTD" id="120379"/>
<dbReference type="PANTHER" id="PTHR22997">
    <property type="entry name" value="PIH1 DOMAIN-CONTAINING PROTEIN 1"/>
    <property type="match status" value="1"/>
</dbReference>
<evidence type="ECO:0000313" key="5">
    <source>
        <dbReference type="Ensembl" id="ENSSORP00005016907.1"/>
    </source>
</evidence>
<evidence type="ECO:0000313" key="6">
    <source>
        <dbReference type="Proteomes" id="UP000472271"/>
    </source>
</evidence>
<reference evidence="5" key="2">
    <citation type="submission" date="2025-08" db="UniProtKB">
        <authorList>
            <consortium name="Ensembl"/>
        </authorList>
    </citation>
    <scope>IDENTIFICATION</scope>
</reference>
<evidence type="ECO:0000259" key="3">
    <source>
        <dbReference type="Pfam" id="PF08190"/>
    </source>
</evidence>
<name>A0A672ZKB2_9TELE</name>
<dbReference type="PANTHER" id="PTHR22997:SF6">
    <property type="entry name" value="PIH1 DOMAIN-CONTAINING PROTEIN 2"/>
    <property type="match status" value="1"/>
</dbReference>
<evidence type="ECO:0000259" key="4">
    <source>
        <dbReference type="Pfam" id="PF18201"/>
    </source>
</evidence>
<dbReference type="Proteomes" id="UP000472271">
    <property type="component" value="Chromosome 13"/>
</dbReference>
<proteinExistence type="inferred from homology"/>
<sequence>MPLVGCKEDVLQQVSHIWSMLDELCEDDPEAYRKLIEKQMREGAELNVPPEFHSCLCTEMLEPKKGLLYINLCSWKHVPAPQDLNKPLPLYAGKLETEANEGQGQYSVLDVALNPGILQECKKEETHMNQVYMLLLKFSQQQHGLKLSQQYSVVSSSPKSTMDDLYRRLGFQQWPNVGKQPDPASQTPAALLHQISSIRSERQETPAAQIICGPAEHKKKDLIQVISSTFVQPQRPEYQLEMKTDTSGAPHSMELTVELPKVFSVSECQLRISKEDVLLEVEDVYYLLLEFPHSVNEDAASAVFNKKQRKLTLKVEAL</sequence>
<organism evidence="5 6">
    <name type="scientific">Sphaeramia orbicularis</name>
    <name type="common">orbiculate cardinalfish</name>
    <dbReference type="NCBI Taxonomy" id="375764"/>
    <lineage>
        <taxon>Eukaryota</taxon>
        <taxon>Metazoa</taxon>
        <taxon>Chordata</taxon>
        <taxon>Craniata</taxon>
        <taxon>Vertebrata</taxon>
        <taxon>Euteleostomi</taxon>
        <taxon>Actinopterygii</taxon>
        <taxon>Neopterygii</taxon>
        <taxon>Teleostei</taxon>
        <taxon>Neoteleostei</taxon>
        <taxon>Acanthomorphata</taxon>
        <taxon>Gobiaria</taxon>
        <taxon>Kurtiformes</taxon>
        <taxon>Apogonoidei</taxon>
        <taxon>Apogonidae</taxon>
        <taxon>Apogoninae</taxon>
        <taxon>Sphaeramia</taxon>
    </lineage>
</organism>
<dbReference type="GO" id="GO:1990904">
    <property type="term" value="C:ribonucleoprotein complex"/>
    <property type="evidence" value="ECO:0007669"/>
    <property type="project" value="TreeGrafter"/>
</dbReference>
<dbReference type="InterPro" id="IPR050734">
    <property type="entry name" value="PIH1/Kintoun_subfamily"/>
</dbReference>
<dbReference type="GO" id="GO:0000492">
    <property type="term" value="P:box C/D snoRNP assembly"/>
    <property type="evidence" value="ECO:0007669"/>
    <property type="project" value="TreeGrafter"/>
</dbReference>
<evidence type="ECO:0000256" key="1">
    <source>
        <dbReference type="ARBA" id="ARBA00008511"/>
    </source>
</evidence>
<feature type="domain" description="PIH1D1/2/3 CS-like" evidence="4">
    <location>
        <begin position="237"/>
        <end position="315"/>
    </location>
</feature>
<dbReference type="InterPro" id="IPR012981">
    <property type="entry name" value="PIH1_N"/>
</dbReference>
<gene>
    <name evidence="5" type="primary">pih1d2</name>
</gene>
<evidence type="ECO:0000256" key="2">
    <source>
        <dbReference type="ARBA" id="ARBA00040541"/>
    </source>
</evidence>
<dbReference type="GO" id="GO:0097255">
    <property type="term" value="C:R2TP complex"/>
    <property type="evidence" value="ECO:0007669"/>
    <property type="project" value="TreeGrafter"/>
</dbReference>
<feature type="domain" description="PIH1 N-terminal" evidence="3">
    <location>
        <begin position="41"/>
        <end position="151"/>
    </location>
</feature>
<dbReference type="InParanoid" id="A0A672ZKB2"/>
<reference evidence="5" key="1">
    <citation type="submission" date="2019-06" db="EMBL/GenBank/DDBJ databases">
        <authorList>
            <consortium name="Wellcome Sanger Institute Data Sharing"/>
        </authorList>
    </citation>
    <scope>NUCLEOTIDE SEQUENCE [LARGE SCALE GENOMIC DNA]</scope>
</reference>
<dbReference type="OrthoDB" id="545063at2759"/>